<dbReference type="EMBL" id="CP144700">
    <property type="protein sequence ID" value="WVZ26495.1"/>
    <property type="molecule type" value="Genomic_DNA"/>
</dbReference>
<gene>
    <name evidence="1" type="ORF">V8G54_005039</name>
</gene>
<evidence type="ECO:0000313" key="2">
    <source>
        <dbReference type="Proteomes" id="UP001374535"/>
    </source>
</evidence>
<dbReference type="InterPro" id="IPR050519">
    <property type="entry name" value="Glycosyltransf_28_UgtP"/>
</dbReference>
<accession>A0AAQ3PJG9</accession>
<sequence length="150" mass="16848">MDMKIRQRMSTSVQGGFHVITTFTHPFYYRLHCPLEEVAKKAALCLDESQICVFGLPIRPSFARAVLVKVGSHFANSFADGVVKIAKALGELLYDKEVEKPIGQLVIICGRNKNLVSTLESVKWKIPIKMPPTKTFLILQIKGFKIQMAK</sequence>
<dbReference type="Proteomes" id="UP001374535">
    <property type="component" value="Chromosome 1"/>
</dbReference>
<name>A0AAQ3PJG9_VIGMU</name>
<keyword evidence="2" id="KW-1185">Reference proteome</keyword>
<dbReference type="AlphaFoldDB" id="A0AAQ3PJG9"/>
<dbReference type="PANTHER" id="PTHR43025">
    <property type="entry name" value="MONOGALACTOSYLDIACYLGLYCEROL SYNTHASE"/>
    <property type="match status" value="1"/>
</dbReference>
<reference evidence="1 2" key="1">
    <citation type="journal article" date="2023" name="Life. Sci Alliance">
        <title>Evolutionary insights into 3D genome organization and epigenetic landscape of Vigna mungo.</title>
        <authorList>
            <person name="Junaid A."/>
            <person name="Singh B."/>
            <person name="Bhatia S."/>
        </authorList>
    </citation>
    <scope>NUCLEOTIDE SEQUENCE [LARGE SCALE GENOMIC DNA]</scope>
    <source>
        <strain evidence="1">Urdbean</strain>
    </source>
</reference>
<dbReference type="PANTHER" id="PTHR43025:SF1">
    <property type="entry name" value="MONOGALACTOSYLDIACYLGLYCEROL SYNTHASE 2, CHLOROPLASTIC"/>
    <property type="match status" value="1"/>
</dbReference>
<proteinExistence type="predicted"/>
<organism evidence="1 2">
    <name type="scientific">Vigna mungo</name>
    <name type="common">Black gram</name>
    <name type="synonym">Phaseolus mungo</name>
    <dbReference type="NCBI Taxonomy" id="3915"/>
    <lineage>
        <taxon>Eukaryota</taxon>
        <taxon>Viridiplantae</taxon>
        <taxon>Streptophyta</taxon>
        <taxon>Embryophyta</taxon>
        <taxon>Tracheophyta</taxon>
        <taxon>Spermatophyta</taxon>
        <taxon>Magnoliopsida</taxon>
        <taxon>eudicotyledons</taxon>
        <taxon>Gunneridae</taxon>
        <taxon>Pentapetalae</taxon>
        <taxon>rosids</taxon>
        <taxon>fabids</taxon>
        <taxon>Fabales</taxon>
        <taxon>Fabaceae</taxon>
        <taxon>Papilionoideae</taxon>
        <taxon>50 kb inversion clade</taxon>
        <taxon>NPAAA clade</taxon>
        <taxon>indigoferoid/millettioid clade</taxon>
        <taxon>Phaseoleae</taxon>
        <taxon>Vigna</taxon>
    </lineage>
</organism>
<protein>
    <submittedName>
        <fullName evidence="1">Uncharacterized protein</fullName>
    </submittedName>
</protein>
<evidence type="ECO:0000313" key="1">
    <source>
        <dbReference type="EMBL" id="WVZ26495.1"/>
    </source>
</evidence>